<dbReference type="EMBL" id="JAQQBR010000003">
    <property type="protein sequence ID" value="KAK0179387.1"/>
    <property type="molecule type" value="Genomic_DNA"/>
</dbReference>
<comment type="caution">
    <text evidence="10">The sequence shown here is derived from an EMBL/GenBank/DDBJ whole genome shotgun (WGS) entry which is preliminary data.</text>
</comment>
<name>A0AA39G0S4_MICHY</name>
<evidence type="ECO:0000256" key="3">
    <source>
        <dbReference type="ARBA" id="ARBA00005227"/>
    </source>
</evidence>
<evidence type="ECO:0000256" key="2">
    <source>
        <dbReference type="ARBA" id="ARBA00004555"/>
    </source>
</evidence>
<evidence type="ECO:0000256" key="7">
    <source>
        <dbReference type="ARBA" id="ARBA00023034"/>
    </source>
</evidence>
<evidence type="ECO:0000256" key="6">
    <source>
        <dbReference type="ARBA" id="ARBA00022989"/>
    </source>
</evidence>
<feature type="chain" id="PRO_5041484332" description="Transmembrane 9 superfamily member" evidence="9">
    <location>
        <begin position="23"/>
        <end position="291"/>
    </location>
</feature>
<comment type="similarity">
    <text evidence="3 9">Belongs to the nonaspanin (TM9SF) (TC 9.A.2) family.</text>
</comment>
<keyword evidence="7" id="KW-0333">Golgi apparatus</keyword>
<dbReference type="GO" id="GO:0072657">
    <property type="term" value="P:protein localization to membrane"/>
    <property type="evidence" value="ECO:0007669"/>
    <property type="project" value="TreeGrafter"/>
</dbReference>
<protein>
    <recommendedName>
        <fullName evidence="9">Transmembrane 9 superfamily member</fullName>
    </recommendedName>
</protein>
<gene>
    <name evidence="10" type="ORF">PV327_005144</name>
</gene>
<dbReference type="GO" id="GO:0005794">
    <property type="term" value="C:Golgi apparatus"/>
    <property type="evidence" value="ECO:0007669"/>
    <property type="project" value="UniProtKB-SubCell"/>
</dbReference>
<evidence type="ECO:0000313" key="10">
    <source>
        <dbReference type="EMBL" id="KAK0179387.1"/>
    </source>
</evidence>
<keyword evidence="5 9" id="KW-0732">Signal</keyword>
<evidence type="ECO:0000256" key="4">
    <source>
        <dbReference type="ARBA" id="ARBA00022692"/>
    </source>
</evidence>
<organism evidence="10 11">
    <name type="scientific">Microctonus hyperodae</name>
    <name type="common">Parasitoid wasp</name>
    <dbReference type="NCBI Taxonomy" id="165561"/>
    <lineage>
        <taxon>Eukaryota</taxon>
        <taxon>Metazoa</taxon>
        <taxon>Ecdysozoa</taxon>
        <taxon>Arthropoda</taxon>
        <taxon>Hexapoda</taxon>
        <taxon>Insecta</taxon>
        <taxon>Pterygota</taxon>
        <taxon>Neoptera</taxon>
        <taxon>Endopterygota</taxon>
        <taxon>Hymenoptera</taxon>
        <taxon>Apocrita</taxon>
        <taxon>Ichneumonoidea</taxon>
        <taxon>Braconidae</taxon>
        <taxon>Euphorinae</taxon>
        <taxon>Microctonus</taxon>
    </lineage>
</organism>
<keyword evidence="4" id="KW-0812">Transmembrane</keyword>
<sequence length="291" mass="33871">MGRLKWNAILVPLFLFIVEINGFYVPGVAPVEFKSGQNIEVKAVKMTSTHTQLPYEYYSLQFCEPKNVTHIYKSENLGEILRGDRIVNTRYEVAMKENIPCRLLCNDPNRPINWNEDYSQLAIERIRNEYTVHLLIDNLPAATYKSHNKENAIVYHGYRLGGIANGQTYINNYLKLILSYHEHGENEYRVVGFNVEASSVDFNHVKFDGNKCQPPEGLPKQYLNPKGTKLLFMYSVEWHKSLVSWASRWDIYLEMSDVEIHWFSIINSLVVVFFLSGKINFEILELVFYVN</sequence>
<evidence type="ECO:0000313" key="11">
    <source>
        <dbReference type="Proteomes" id="UP001168972"/>
    </source>
</evidence>
<dbReference type="Proteomes" id="UP001168972">
    <property type="component" value="Unassembled WGS sequence"/>
</dbReference>
<evidence type="ECO:0000256" key="9">
    <source>
        <dbReference type="RuleBase" id="RU363079"/>
    </source>
</evidence>
<keyword evidence="8" id="KW-0472">Membrane</keyword>
<comment type="subcellular location">
    <subcellularLocation>
        <location evidence="2">Golgi apparatus</location>
    </subcellularLocation>
    <subcellularLocation>
        <location evidence="1">Membrane</location>
        <topology evidence="1">Multi-pass membrane protein</topology>
    </subcellularLocation>
</comment>
<reference evidence="10" key="2">
    <citation type="submission" date="2023-03" db="EMBL/GenBank/DDBJ databases">
        <authorList>
            <person name="Inwood S.N."/>
            <person name="Skelly J.G."/>
            <person name="Guhlin J."/>
            <person name="Harrop T.W.R."/>
            <person name="Goldson S.G."/>
            <person name="Dearden P.K."/>
        </authorList>
    </citation>
    <scope>NUCLEOTIDE SEQUENCE</scope>
    <source>
        <strain evidence="10">Lincoln</strain>
        <tissue evidence="10">Whole body</tissue>
    </source>
</reference>
<dbReference type="GO" id="GO:0016020">
    <property type="term" value="C:membrane"/>
    <property type="evidence" value="ECO:0007669"/>
    <property type="project" value="UniProtKB-SubCell"/>
</dbReference>
<dbReference type="AlphaFoldDB" id="A0AA39G0S4"/>
<evidence type="ECO:0000256" key="8">
    <source>
        <dbReference type="ARBA" id="ARBA00023136"/>
    </source>
</evidence>
<dbReference type="InterPro" id="IPR004240">
    <property type="entry name" value="EMP70"/>
</dbReference>
<evidence type="ECO:0000256" key="1">
    <source>
        <dbReference type="ARBA" id="ARBA00004141"/>
    </source>
</evidence>
<accession>A0AA39G0S4</accession>
<keyword evidence="6" id="KW-1133">Transmembrane helix</keyword>
<proteinExistence type="inferred from homology"/>
<keyword evidence="11" id="KW-1185">Reference proteome</keyword>
<evidence type="ECO:0000256" key="5">
    <source>
        <dbReference type="ARBA" id="ARBA00022729"/>
    </source>
</evidence>
<dbReference type="PANTHER" id="PTHR10766:SF55">
    <property type="entry name" value="TRANSMEMBRANE 9 SUPERFAMILY MEMBER 4"/>
    <property type="match status" value="1"/>
</dbReference>
<dbReference type="Pfam" id="PF02990">
    <property type="entry name" value="EMP70"/>
    <property type="match status" value="1"/>
</dbReference>
<reference evidence="10" key="1">
    <citation type="journal article" date="2023" name="bioRxiv">
        <title>Scaffold-level genome assemblies of two parasitoid biocontrol wasps reveal the parthenogenesis mechanism and an associated novel virus.</title>
        <authorList>
            <person name="Inwood S."/>
            <person name="Skelly J."/>
            <person name="Guhlin J."/>
            <person name="Harrop T."/>
            <person name="Goldson S."/>
            <person name="Dearden P."/>
        </authorList>
    </citation>
    <scope>NUCLEOTIDE SEQUENCE</scope>
    <source>
        <strain evidence="10">Lincoln</strain>
        <tissue evidence="10">Whole body</tissue>
    </source>
</reference>
<dbReference type="PANTHER" id="PTHR10766">
    <property type="entry name" value="TRANSMEMBRANE 9 SUPERFAMILY PROTEIN"/>
    <property type="match status" value="1"/>
</dbReference>
<feature type="signal peptide" evidence="9">
    <location>
        <begin position="1"/>
        <end position="22"/>
    </location>
</feature>